<keyword evidence="4" id="KW-1133">Transmembrane helix</keyword>
<dbReference type="SMART" id="SM00283">
    <property type="entry name" value="MA"/>
    <property type="match status" value="1"/>
</dbReference>
<dbReference type="PANTHER" id="PTHR43531:SF11">
    <property type="entry name" value="METHYL-ACCEPTING CHEMOTAXIS PROTEIN 3"/>
    <property type="match status" value="1"/>
</dbReference>
<dbReference type="InterPro" id="IPR051310">
    <property type="entry name" value="MCP_chemotaxis"/>
</dbReference>
<feature type="transmembrane region" description="Helical" evidence="4">
    <location>
        <begin position="219"/>
        <end position="240"/>
    </location>
</feature>
<comment type="similarity">
    <text evidence="2">Belongs to the methyl-accepting chemotaxis (MCP) protein family.</text>
</comment>
<keyword evidence="8" id="KW-1185">Reference proteome</keyword>
<feature type="signal peptide" evidence="5">
    <location>
        <begin position="1"/>
        <end position="21"/>
    </location>
</feature>
<dbReference type="Proteomes" id="UP000830116">
    <property type="component" value="Chromosome"/>
</dbReference>
<keyword evidence="1" id="KW-0145">Chemotaxis</keyword>
<dbReference type="InterPro" id="IPR021796">
    <property type="entry name" value="Tll0287-like_dom"/>
</dbReference>
<keyword evidence="5" id="KW-0732">Signal</keyword>
<organism evidence="7 8">
    <name type="scientific">Bdellovibrio reynosensis</name>
    <dbReference type="NCBI Taxonomy" id="2835041"/>
    <lineage>
        <taxon>Bacteria</taxon>
        <taxon>Pseudomonadati</taxon>
        <taxon>Bdellovibrionota</taxon>
        <taxon>Bdellovibrionia</taxon>
        <taxon>Bdellovibrionales</taxon>
        <taxon>Pseudobdellovibrionaceae</taxon>
        <taxon>Bdellovibrio</taxon>
    </lineage>
</organism>
<evidence type="ECO:0000313" key="7">
    <source>
        <dbReference type="EMBL" id="UOF01900.1"/>
    </source>
</evidence>
<evidence type="ECO:0000313" key="8">
    <source>
        <dbReference type="Proteomes" id="UP000830116"/>
    </source>
</evidence>
<evidence type="ECO:0000256" key="4">
    <source>
        <dbReference type="SAM" id="Phobius"/>
    </source>
</evidence>
<dbReference type="Pfam" id="PF00015">
    <property type="entry name" value="MCPsignal"/>
    <property type="match status" value="1"/>
</dbReference>
<evidence type="ECO:0000256" key="2">
    <source>
        <dbReference type="ARBA" id="ARBA00029447"/>
    </source>
</evidence>
<feature type="domain" description="Methyl-accepting transducer" evidence="6">
    <location>
        <begin position="257"/>
        <end position="486"/>
    </location>
</feature>
<dbReference type="CDD" id="cd11386">
    <property type="entry name" value="MCP_signal"/>
    <property type="match status" value="1"/>
</dbReference>
<keyword evidence="3" id="KW-0807">Transducer</keyword>
<dbReference type="SUPFAM" id="SSF58104">
    <property type="entry name" value="Methyl-accepting chemotaxis protein (MCP) signaling domain"/>
    <property type="match status" value="1"/>
</dbReference>
<dbReference type="RefSeq" id="WP_243538520.1">
    <property type="nucleotide sequence ID" value="NZ_CP093442.1"/>
</dbReference>
<protein>
    <submittedName>
        <fullName evidence="7">Methyl-accepting chemotaxis protein</fullName>
    </submittedName>
</protein>
<feature type="chain" id="PRO_5047311703" evidence="5">
    <location>
        <begin position="22"/>
        <end position="509"/>
    </location>
</feature>
<evidence type="ECO:0000256" key="5">
    <source>
        <dbReference type="SAM" id="SignalP"/>
    </source>
</evidence>
<evidence type="ECO:0000256" key="3">
    <source>
        <dbReference type="PROSITE-ProRule" id="PRU00284"/>
    </source>
</evidence>
<proteinExistence type="inferred from homology"/>
<gene>
    <name evidence="7" type="ORF">MNR06_02890</name>
</gene>
<evidence type="ECO:0000256" key="1">
    <source>
        <dbReference type="ARBA" id="ARBA00022500"/>
    </source>
</evidence>
<dbReference type="PRINTS" id="PR00260">
    <property type="entry name" value="CHEMTRNSDUCR"/>
</dbReference>
<name>A0ABY4CI57_9BACT</name>
<evidence type="ECO:0000259" key="6">
    <source>
        <dbReference type="PROSITE" id="PS50111"/>
    </source>
</evidence>
<sequence length="509" mass="54552">MKFSRKVLLSIAMACIICTTAAVLVSANRVKHFGEQELEEKSQAILSRLVVVQDYIASQGGLNISIDHALKNFPDGHLSKDAKLTILKQVPIFAAMQVGSVGAEEEGYKFRIFSDEPRNKDNAATASELEILKRFEADKTLKDIVEVNDSEVIVYHPVRLVESQGCLSCHGDPKTSPWGNGKDILGHQMENWKDGKLHGAFAIISSKAEIEAAVAKSTWYILGWSAALAVVAMILGYLTLKRPMQALSGIAEKLEEAGTGVSDASTNINSASQSLSESSMSAASSIEETTAATEQMSSMIKLNAEHTVEAKNLAEIAQTKVRDGRTEVENLIQSMNEITKSSKKIEEIITVIDDIAFQTNLLALNAAVEAARAGEQGKGFAVVADAVRSLAQRSATSAKEISGLISESVVKIEEGHKAVKSSESMLTEIVGQIEKLTALNIEISNASTEQSQGVSSINAAINELDGVTQNNALSAQKCAEAAGMLTERSNEMHSMMQELVGIVEGKKAS</sequence>
<keyword evidence="4" id="KW-0812">Transmembrane</keyword>
<dbReference type="InterPro" id="IPR004090">
    <property type="entry name" value="Chemotax_Me-accpt_rcpt"/>
</dbReference>
<accession>A0ABY4CI57</accession>
<dbReference type="EMBL" id="CP093442">
    <property type="protein sequence ID" value="UOF01900.1"/>
    <property type="molecule type" value="Genomic_DNA"/>
</dbReference>
<dbReference type="Gene3D" id="1.10.287.950">
    <property type="entry name" value="Methyl-accepting chemotaxis protein"/>
    <property type="match status" value="1"/>
</dbReference>
<keyword evidence="4" id="KW-0472">Membrane</keyword>
<dbReference type="PANTHER" id="PTHR43531">
    <property type="entry name" value="PROTEIN ICFG"/>
    <property type="match status" value="1"/>
</dbReference>
<reference evidence="7" key="1">
    <citation type="submission" date="2022-03" db="EMBL/GenBank/DDBJ databases">
        <title>Genome Identification and Characterization of new species Bdellovibrio reynosense LBG001 sp. nov. from a Mexico soil sample.</title>
        <authorList>
            <person name="Camilli A."/>
            <person name="Ajao Y."/>
            <person name="Guo X."/>
        </authorList>
    </citation>
    <scope>NUCLEOTIDE SEQUENCE</scope>
    <source>
        <strain evidence="7">LBG001</strain>
    </source>
</reference>
<dbReference type="Pfam" id="PF11845">
    <property type="entry name" value="Tll0287-like"/>
    <property type="match status" value="1"/>
</dbReference>
<dbReference type="PROSITE" id="PS50111">
    <property type="entry name" value="CHEMOTAXIS_TRANSDUC_2"/>
    <property type="match status" value="1"/>
</dbReference>
<dbReference type="InterPro" id="IPR004089">
    <property type="entry name" value="MCPsignal_dom"/>
</dbReference>